<dbReference type="Proteomes" id="UP001222325">
    <property type="component" value="Unassembled WGS sequence"/>
</dbReference>
<keyword evidence="3" id="KW-1185">Reference proteome</keyword>
<accession>A0AAD6XMB3</accession>
<gene>
    <name evidence="2" type="ORF">B0H15DRAFT_855336</name>
</gene>
<evidence type="ECO:0000313" key="2">
    <source>
        <dbReference type="EMBL" id="KAJ7081188.1"/>
    </source>
</evidence>
<comment type="caution">
    <text evidence="2">The sequence shown here is derived from an EMBL/GenBank/DDBJ whole genome shotgun (WGS) entry which is preliminary data.</text>
</comment>
<sequence>MPHLQRLIGSATGITWAMFTALAETAGASLVEFRGFHVYNGQGAPAMRDPGPFRHLTALRTLQWDADIAFPAGPDATLRGALPALEAVEVRHTQFYPLLAQMELPHLQRMVGYHAETDAFLAVHGAKLRAADVHTPDVGRLVARCPGLVSLEMDVWFNPHVTFDLRCPVAHHALAKFVVRKSPVQPKAAEEAEWERFFLLIDPALYPALREIQIAQCVWPTSEHAIAQSMWVKWAERMRCHDIKVTDAAGAYWRPRLKGSRR</sequence>
<evidence type="ECO:0000313" key="3">
    <source>
        <dbReference type="Proteomes" id="UP001222325"/>
    </source>
</evidence>
<feature type="signal peptide" evidence="1">
    <location>
        <begin position="1"/>
        <end position="28"/>
    </location>
</feature>
<organism evidence="2 3">
    <name type="scientific">Mycena belliarum</name>
    <dbReference type="NCBI Taxonomy" id="1033014"/>
    <lineage>
        <taxon>Eukaryota</taxon>
        <taxon>Fungi</taxon>
        <taxon>Dikarya</taxon>
        <taxon>Basidiomycota</taxon>
        <taxon>Agaricomycotina</taxon>
        <taxon>Agaricomycetes</taxon>
        <taxon>Agaricomycetidae</taxon>
        <taxon>Agaricales</taxon>
        <taxon>Marasmiineae</taxon>
        <taxon>Mycenaceae</taxon>
        <taxon>Mycena</taxon>
    </lineage>
</organism>
<reference evidence="2" key="1">
    <citation type="submission" date="2023-03" db="EMBL/GenBank/DDBJ databases">
        <title>Massive genome expansion in bonnet fungi (Mycena s.s.) driven by repeated elements and novel gene families across ecological guilds.</title>
        <authorList>
            <consortium name="Lawrence Berkeley National Laboratory"/>
            <person name="Harder C.B."/>
            <person name="Miyauchi S."/>
            <person name="Viragh M."/>
            <person name="Kuo A."/>
            <person name="Thoen E."/>
            <person name="Andreopoulos B."/>
            <person name="Lu D."/>
            <person name="Skrede I."/>
            <person name="Drula E."/>
            <person name="Henrissat B."/>
            <person name="Morin E."/>
            <person name="Kohler A."/>
            <person name="Barry K."/>
            <person name="LaButti K."/>
            <person name="Morin E."/>
            <person name="Salamov A."/>
            <person name="Lipzen A."/>
            <person name="Mereny Z."/>
            <person name="Hegedus B."/>
            <person name="Baldrian P."/>
            <person name="Stursova M."/>
            <person name="Weitz H."/>
            <person name="Taylor A."/>
            <person name="Grigoriev I.V."/>
            <person name="Nagy L.G."/>
            <person name="Martin F."/>
            <person name="Kauserud H."/>
        </authorList>
    </citation>
    <scope>NUCLEOTIDE SEQUENCE</scope>
    <source>
        <strain evidence="2">CBHHK173m</strain>
    </source>
</reference>
<dbReference type="AlphaFoldDB" id="A0AAD6XMB3"/>
<evidence type="ECO:0000256" key="1">
    <source>
        <dbReference type="SAM" id="SignalP"/>
    </source>
</evidence>
<feature type="chain" id="PRO_5042219757" evidence="1">
    <location>
        <begin position="29"/>
        <end position="262"/>
    </location>
</feature>
<proteinExistence type="predicted"/>
<name>A0AAD6XMB3_9AGAR</name>
<keyword evidence="1" id="KW-0732">Signal</keyword>
<protein>
    <submittedName>
        <fullName evidence="2">Uncharacterized protein</fullName>
    </submittedName>
</protein>
<dbReference type="EMBL" id="JARJCN010000051">
    <property type="protein sequence ID" value="KAJ7081188.1"/>
    <property type="molecule type" value="Genomic_DNA"/>
</dbReference>